<reference evidence="3" key="1">
    <citation type="journal article" date="2008" name="Insect Biochem. Mol. Biol.">
        <title>The genome of a lepidopteran model insect, the silkworm Bombyx mori.</title>
        <authorList>
            <consortium name="International Silkworm Genome Consortium"/>
        </authorList>
    </citation>
    <scope>NUCLEOTIDE SEQUENCE [LARGE SCALE GENOMIC DNA]</scope>
    <source>
        <strain evidence="3">p50T</strain>
    </source>
</reference>
<dbReference type="EnsemblMetazoa" id="XM_038015064.1">
    <property type="protein sequence ID" value="XP_037870992.1"/>
    <property type="gene ID" value="LOC101737766"/>
</dbReference>
<keyword evidence="3" id="KW-1185">Reference proteome</keyword>
<feature type="signal peptide" evidence="1">
    <location>
        <begin position="1"/>
        <end position="18"/>
    </location>
</feature>
<accession>A0A8R2QZ69</accession>
<organism evidence="2 3">
    <name type="scientific">Bombyx mori</name>
    <name type="common">Silk moth</name>
    <dbReference type="NCBI Taxonomy" id="7091"/>
    <lineage>
        <taxon>Eukaryota</taxon>
        <taxon>Metazoa</taxon>
        <taxon>Ecdysozoa</taxon>
        <taxon>Arthropoda</taxon>
        <taxon>Hexapoda</taxon>
        <taxon>Insecta</taxon>
        <taxon>Pterygota</taxon>
        <taxon>Neoptera</taxon>
        <taxon>Endopterygota</taxon>
        <taxon>Lepidoptera</taxon>
        <taxon>Glossata</taxon>
        <taxon>Ditrysia</taxon>
        <taxon>Bombycoidea</taxon>
        <taxon>Bombycidae</taxon>
        <taxon>Bombycinae</taxon>
        <taxon>Bombyx</taxon>
    </lineage>
</organism>
<dbReference type="Proteomes" id="UP000005204">
    <property type="component" value="Unassembled WGS sequence"/>
</dbReference>
<dbReference type="AlphaFoldDB" id="A0A8R2QZ69"/>
<reference evidence="2" key="2">
    <citation type="submission" date="2022-06" db="UniProtKB">
        <authorList>
            <consortium name="EnsemblMetazoa"/>
        </authorList>
    </citation>
    <scope>IDENTIFICATION</scope>
    <source>
        <strain evidence="2">p50T (Dazao)</strain>
    </source>
</reference>
<sequence>MELPYVLCVILFLQAVRGFQRKFPCYQPEPLNSGLVVIQNLVTPNRVYRTNADCLQTLTSKARNHERIMTSPSRMPYYEELVPISPKFKRNDELVLSTPNFIDALNLNSNQNLMLPASEFECIEIVFPAIINFDEQLIMPPYPVELPYGLGYLPAAVPLVENYFTPTLDPTSTNLLVPIANDFDYMALATPLESDLKYSAKPIIL</sequence>
<feature type="chain" id="PRO_5035804582" evidence="1">
    <location>
        <begin position="19"/>
        <end position="205"/>
    </location>
</feature>
<evidence type="ECO:0000313" key="3">
    <source>
        <dbReference type="Proteomes" id="UP000005204"/>
    </source>
</evidence>
<name>A0A8R2QZ69_BOMMO</name>
<evidence type="ECO:0000256" key="1">
    <source>
        <dbReference type="SAM" id="SignalP"/>
    </source>
</evidence>
<protein>
    <submittedName>
        <fullName evidence="2">Uncharacterized protein</fullName>
    </submittedName>
</protein>
<evidence type="ECO:0000313" key="2">
    <source>
        <dbReference type="EnsemblMetazoa" id="XP_037870992.1"/>
    </source>
</evidence>
<keyword evidence="1" id="KW-0732">Signal</keyword>
<proteinExistence type="predicted"/>